<feature type="transmembrane region" description="Helical" evidence="5">
    <location>
        <begin position="149"/>
        <end position="172"/>
    </location>
</feature>
<dbReference type="Pfam" id="PF10292">
    <property type="entry name" value="7TM_GPCR_Srab"/>
    <property type="match status" value="1"/>
</dbReference>
<feature type="transmembrane region" description="Helical" evidence="5">
    <location>
        <begin position="192"/>
        <end position="213"/>
    </location>
</feature>
<comment type="caution">
    <text evidence="6">The sequence shown here is derived from an EMBL/GenBank/DDBJ whole genome shotgun (WGS) entry which is preliminary data.</text>
</comment>
<protein>
    <submittedName>
        <fullName evidence="6">Uncharacterized protein</fullName>
    </submittedName>
</protein>
<keyword evidence="2 5" id="KW-0812">Transmembrane</keyword>
<dbReference type="Proteomes" id="UP001175271">
    <property type="component" value="Unassembled WGS sequence"/>
</dbReference>
<sequence>MDLEQLCAEGISLSEDSLFVTIMGLKSFCAFAGVISVLLITYFEDLTKSFHKNARMIVYLHFGMVAISATGSLLSDGYDFLRFTAIKSMNIEEDCSVHPFSARVGASFKLIKIFGTSGIIGTIFAWSLERLCATIFAKSYEKKSSKLGASLCLVAIGLAIVDVSVHLSRIDFSALLSMVSVTKPAIDISMKFYYGLAAIEIVSVLLLGCIWIMNVRYNSIKSRIFSTLAYKSQIQENIEAVSFMFPVAFIHCFFGLTAALIVPSIALSIEDPLHKAKSIAEFDLVVLYYVVLPITLFWRNYVKRRNSKRVLELQVRRDSLNQHFVMLRKLFN</sequence>
<evidence type="ECO:0000256" key="2">
    <source>
        <dbReference type="ARBA" id="ARBA00022692"/>
    </source>
</evidence>
<feature type="transmembrane region" description="Helical" evidence="5">
    <location>
        <begin position="56"/>
        <end position="74"/>
    </location>
</feature>
<evidence type="ECO:0000256" key="1">
    <source>
        <dbReference type="ARBA" id="ARBA00004141"/>
    </source>
</evidence>
<evidence type="ECO:0000256" key="3">
    <source>
        <dbReference type="ARBA" id="ARBA00022989"/>
    </source>
</evidence>
<name>A0AA39ISK3_9BILA</name>
<keyword evidence="4 5" id="KW-0472">Membrane</keyword>
<proteinExistence type="predicted"/>
<evidence type="ECO:0000256" key="5">
    <source>
        <dbReference type="SAM" id="Phobius"/>
    </source>
</evidence>
<organism evidence="6 7">
    <name type="scientific">Steinernema hermaphroditum</name>
    <dbReference type="NCBI Taxonomy" id="289476"/>
    <lineage>
        <taxon>Eukaryota</taxon>
        <taxon>Metazoa</taxon>
        <taxon>Ecdysozoa</taxon>
        <taxon>Nematoda</taxon>
        <taxon>Chromadorea</taxon>
        <taxon>Rhabditida</taxon>
        <taxon>Tylenchina</taxon>
        <taxon>Panagrolaimomorpha</taxon>
        <taxon>Strongyloidoidea</taxon>
        <taxon>Steinernematidae</taxon>
        <taxon>Steinernema</taxon>
    </lineage>
</organism>
<dbReference type="PANTHER" id="PTHR46561:SF11">
    <property type="entry name" value="SERPENTINE RECEPTOR CLASS ALPHA_BETA-14"/>
    <property type="match status" value="1"/>
</dbReference>
<dbReference type="InterPro" id="IPR019408">
    <property type="entry name" value="7TM_GPCR_serpentine_rcpt_Srab"/>
</dbReference>
<keyword evidence="7" id="KW-1185">Reference proteome</keyword>
<feature type="transmembrane region" description="Helical" evidence="5">
    <location>
        <begin position="18"/>
        <end position="44"/>
    </location>
</feature>
<reference evidence="6" key="1">
    <citation type="submission" date="2023-06" db="EMBL/GenBank/DDBJ databases">
        <title>Genomic analysis of the entomopathogenic nematode Steinernema hermaphroditum.</title>
        <authorList>
            <person name="Schwarz E.M."/>
            <person name="Heppert J.K."/>
            <person name="Baniya A."/>
            <person name="Schwartz H.T."/>
            <person name="Tan C.-H."/>
            <person name="Antoshechkin I."/>
            <person name="Sternberg P.W."/>
            <person name="Goodrich-Blair H."/>
            <person name="Dillman A.R."/>
        </authorList>
    </citation>
    <scope>NUCLEOTIDE SEQUENCE</scope>
    <source>
        <strain evidence="6">PS9179</strain>
        <tissue evidence="6">Whole animal</tissue>
    </source>
</reference>
<feature type="transmembrane region" description="Helical" evidence="5">
    <location>
        <begin position="240"/>
        <end position="266"/>
    </location>
</feature>
<evidence type="ECO:0000313" key="6">
    <source>
        <dbReference type="EMBL" id="KAK0428787.1"/>
    </source>
</evidence>
<comment type="subcellular location">
    <subcellularLocation>
        <location evidence="1">Membrane</location>
        <topology evidence="1">Multi-pass membrane protein</topology>
    </subcellularLocation>
</comment>
<dbReference type="InterPro" id="IPR053286">
    <property type="entry name" value="Nematode_rcpt-like_srab"/>
</dbReference>
<dbReference type="PANTHER" id="PTHR46561">
    <property type="entry name" value="SERPENTINE RECEPTOR, CLASS AB (CLASS A-LIKE)-RELATED"/>
    <property type="match status" value="1"/>
</dbReference>
<evidence type="ECO:0000313" key="7">
    <source>
        <dbReference type="Proteomes" id="UP001175271"/>
    </source>
</evidence>
<feature type="transmembrane region" description="Helical" evidence="5">
    <location>
        <begin position="110"/>
        <end position="128"/>
    </location>
</feature>
<gene>
    <name evidence="6" type="ORF">QR680_011003</name>
</gene>
<accession>A0AA39ISK3</accession>
<keyword evidence="3 5" id="KW-1133">Transmembrane helix</keyword>
<evidence type="ECO:0000256" key="4">
    <source>
        <dbReference type="ARBA" id="ARBA00023136"/>
    </source>
</evidence>
<dbReference type="AlphaFoldDB" id="A0AA39ISK3"/>
<feature type="transmembrane region" description="Helical" evidence="5">
    <location>
        <begin position="286"/>
        <end position="302"/>
    </location>
</feature>
<dbReference type="EMBL" id="JAUCMV010000001">
    <property type="protein sequence ID" value="KAK0428787.1"/>
    <property type="molecule type" value="Genomic_DNA"/>
</dbReference>
<dbReference type="GO" id="GO:0016020">
    <property type="term" value="C:membrane"/>
    <property type="evidence" value="ECO:0007669"/>
    <property type="project" value="UniProtKB-SubCell"/>
</dbReference>